<gene>
    <name evidence="3" type="ORF">S01H1_07936</name>
</gene>
<dbReference type="PANTHER" id="PTHR45641:SF19">
    <property type="entry name" value="NEPHROCYSTIN-3"/>
    <property type="match status" value="1"/>
</dbReference>
<dbReference type="AlphaFoldDB" id="X0RUW8"/>
<dbReference type="Pfam" id="PF13424">
    <property type="entry name" value="TPR_12"/>
    <property type="match status" value="1"/>
</dbReference>
<comment type="caution">
    <text evidence="3">The sequence shown here is derived from an EMBL/GenBank/DDBJ whole genome shotgun (WGS) entry which is preliminary data.</text>
</comment>
<proteinExistence type="predicted"/>
<dbReference type="InterPro" id="IPR011990">
    <property type="entry name" value="TPR-like_helical_dom_sf"/>
</dbReference>
<evidence type="ECO:0000256" key="2">
    <source>
        <dbReference type="ARBA" id="ARBA00022803"/>
    </source>
</evidence>
<accession>X0RUW8</accession>
<keyword evidence="2" id="KW-0802">TPR repeat</keyword>
<dbReference type="Gene3D" id="1.25.40.10">
    <property type="entry name" value="Tetratricopeptide repeat domain"/>
    <property type="match status" value="1"/>
</dbReference>
<name>X0RUW8_9ZZZZ</name>
<protein>
    <recommendedName>
        <fullName evidence="4">MalT-like TPR region domain-containing protein</fullName>
    </recommendedName>
</protein>
<dbReference type="PANTHER" id="PTHR45641">
    <property type="entry name" value="TETRATRICOPEPTIDE REPEAT PROTEIN (AFU_ORTHOLOGUE AFUA_6G03870)"/>
    <property type="match status" value="1"/>
</dbReference>
<keyword evidence="1" id="KW-0677">Repeat</keyword>
<feature type="non-terminal residue" evidence="3">
    <location>
        <position position="1"/>
    </location>
</feature>
<evidence type="ECO:0000256" key="1">
    <source>
        <dbReference type="ARBA" id="ARBA00022737"/>
    </source>
</evidence>
<evidence type="ECO:0008006" key="4">
    <source>
        <dbReference type="Google" id="ProtNLM"/>
    </source>
</evidence>
<organism evidence="3">
    <name type="scientific">marine sediment metagenome</name>
    <dbReference type="NCBI Taxonomy" id="412755"/>
    <lineage>
        <taxon>unclassified sequences</taxon>
        <taxon>metagenomes</taxon>
        <taxon>ecological metagenomes</taxon>
    </lineage>
</organism>
<sequence>LLAEAIVDSLVQRGIVTPAPDWDESKVEAIAALVNSQIDEQAHAAARRNLAITLAHAGNLARADRLNRHAVWLQSKKEFDLAEARYRESLDLLRAHLGDDSPFVTAAMGNVARLLFAAGKLQEAEPVYLDVLRRQLAQLDERHPEVATTRKHLAALRQAQLKEQASGNK</sequence>
<dbReference type="EMBL" id="BARS01004072">
    <property type="protein sequence ID" value="GAF72583.1"/>
    <property type="molecule type" value="Genomic_DNA"/>
</dbReference>
<reference evidence="3" key="1">
    <citation type="journal article" date="2014" name="Front. Microbiol.">
        <title>High frequency of phylogenetically diverse reductive dehalogenase-homologous genes in deep subseafloor sedimentary metagenomes.</title>
        <authorList>
            <person name="Kawai M."/>
            <person name="Futagami T."/>
            <person name="Toyoda A."/>
            <person name="Takaki Y."/>
            <person name="Nishi S."/>
            <person name="Hori S."/>
            <person name="Arai W."/>
            <person name="Tsubouchi T."/>
            <person name="Morono Y."/>
            <person name="Uchiyama I."/>
            <person name="Ito T."/>
            <person name="Fujiyama A."/>
            <person name="Inagaki F."/>
            <person name="Takami H."/>
        </authorList>
    </citation>
    <scope>NUCLEOTIDE SEQUENCE</scope>
    <source>
        <strain evidence="3">Expedition CK06-06</strain>
    </source>
</reference>
<dbReference type="SUPFAM" id="SSF48452">
    <property type="entry name" value="TPR-like"/>
    <property type="match status" value="1"/>
</dbReference>
<evidence type="ECO:0000313" key="3">
    <source>
        <dbReference type="EMBL" id="GAF72583.1"/>
    </source>
</evidence>